<accession>A0A9D2AB65</accession>
<proteinExistence type="predicted"/>
<dbReference type="Proteomes" id="UP000824202">
    <property type="component" value="Unassembled WGS sequence"/>
</dbReference>
<evidence type="ECO:0000313" key="3">
    <source>
        <dbReference type="Proteomes" id="UP000824202"/>
    </source>
</evidence>
<reference evidence="2" key="2">
    <citation type="submission" date="2021-04" db="EMBL/GenBank/DDBJ databases">
        <authorList>
            <person name="Gilroy R."/>
        </authorList>
    </citation>
    <scope>NUCLEOTIDE SEQUENCE</scope>
    <source>
        <strain evidence="2">23274</strain>
    </source>
</reference>
<dbReference type="SUPFAM" id="SSF63825">
    <property type="entry name" value="YWTD domain"/>
    <property type="match status" value="1"/>
</dbReference>
<protein>
    <recommendedName>
        <fullName evidence="4">Lipoprotein</fullName>
    </recommendedName>
</protein>
<organism evidence="2 3">
    <name type="scientific">Candidatus Odoribacter faecigallinarum</name>
    <dbReference type="NCBI Taxonomy" id="2838706"/>
    <lineage>
        <taxon>Bacteria</taxon>
        <taxon>Pseudomonadati</taxon>
        <taxon>Bacteroidota</taxon>
        <taxon>Bacteroidia</taxon>
        <taxon>Bacteroidales</taxon>
        <taxon>Odoribacteraceae</taxon>
        <taxon>Odoribacter</taxon>
    </lineage>
</organism>
<evidence type="ECO:0008006" key="4">
    <source>
        <dbReference type="Google" id="ProtNLM"/>
    </source>
</evidence>
<dbReference type="InterPro" id="IPR015943">
    <property type="entry name" value="WD40/YVTN_repeat-like_dom_sf"/>
</dbReference>
<comment type="caution">
    <text evidence="2">The sequence shown here is derived from an EMBL/GenBank/DDBJ whole genome shotgun (WGS) entry which is preliminary data.</text>
</comment>
<evidence type="ECO:0000313" key="2">
    <source>
        <dbReference type="EMBL" id="HIX03368.1"/>
    </source>
</evidence>
<evidence type="ECO:0000256" key="1">
    <source>
        <dbReference type="SAM" id="SignalP"/>
    </source>
</evidence>
<feature type="chain" id="PRO_5039045017" description="Lipoprotein" evidence="1">
    <location>
        <begin position="22"/>
        <end position="348"/>
    </location>
</feature>
<reference evidence="2" key="1">
    <citation type="journal article" date="2021" name="PeerJ">
        <title>Extensive microbial diversity within the chicken gut microbiome revealed by metagenomics and culture.</title>
        <authorList>
            <person name="Gilroy R."/>
            <person name="Ravi A."/>
            <person name="Getino M."/>
            <person name="Pursley I."/>
            <person name="Horton D.L."/>
            <person name="Alikhan N.F."/>
            <person name="Baker D."/>
            <person name="Gharbi K."/>
            <person name="Hall N."/>
            <person name="Watson M."/>
            <person name="Adriaenssens E.M."/>
            <person name="Foster-Nyarko E."/>
            <person name="Jarju S."/>
            <person name="Secka A."/>
            <person name="Antonio M."/>
            <person name="Oren A."/>
            <person name="Chaudhuri R.R."/>
            <person name="La Ragione R."/>
            <person name="Hildebrand F."/>
            <person name="Pallen M.J."/>
        </authorList>
    </citation>
    <scope>NUCLEOTIDE SEQUENCE</scope>
    <source>
        <strain evidence="2">23274</strain>
    </source>
</reference>
<dbReference type="AlphaFoldDB" id="A0A9D2AB65"/>
<gene>
    <name evidence="2" type="ORF">H9863_04530</name>
</gene>
<sequence>MRKWKGLVLSVCIILYLSACGNNDTVNDEIPENFTVGIICTSGSENNSSILYFDENLNQTGVTYYPYATMGESFYSPVVYEQSLYVVPQGQANKKDEKVILQQDLETFEIQNYSLEQIAIYGLSVDSSAIYAVNNMNGQSFVSRIDRTDRTVKTAAYDDLYISIVYSYQDRLYAFSSQSTPSGMKGTLHCLDPITLEELHRIDISEFGCDVYSVTGVGDILYFVPMVTAQDTFNQVVCAYDISTEEISAIKFSDDVFHILNVDDKLYVTHGNLVTGEGTDLSTYEIATEKVSTYDLGMWPQQIKIYGNDLYVLGAGNVVKFNIQTMEKQAEVSIPLGDGYYLSGIFSH</sequence>
<dbReference type="Gene3D" id="2.130.10.10">
    <property type="entry name" value="YVTN repeat-like/Quinoprotein amine dehydrogenase"/>
    <property type="match status" value="1"/>
</dbReference>
<name>A0A9D2AB65_9BACT</name>
<dbReference type="EMBL" id="DXFT01000089">
    <property type="protein sequence ID" value="HIX03368.1"/>
    <property type="molecule type" value="Genomic_DNA"/>
</dbReference>
<keyword evidence="1" id="KW-0732">Signal</keyword>
<feature type="signal peptide" evidence="1">
    <location>
        <begin position="1"/>
        <end position="21"/>
    </location>
</feature>